<keyword evidence="3" id="KW-1185">Reference proteome</keyword>
<accession>R4XCA6</accession>
<gene>
    <name evidence="2" type="ORF">TAPDE_000624</name>
</gene>
<comment type="caution">
    <text evidence="2">The sequence shown here is derived from an EMBL/GenBank/DDBJ whole genome shotgun (WGS) entry which is preliminary data.</text>
</comment>
<dbReference type="Proteomes" id="UP000013776">
    <property type="component" value="Unassembled WGS sequence"/>
</dbReference>
<dbReference type="AlphaFoldDB" id="R4XCA6"/>
<organism evidence="2 3">
    <name type="scientific">Taphrina deformans (strain PYCC 5710 / ATCC 11124 / CBS 356.35 / IMI 108563 / JCM 9778 / NBRC 8474)</name>
    <name type="common">Peach leaf curl fungus</name>
    <name type="synonym">Lalaria deformans</name>
    <dbReference type="NCBI Taxonomy" id="1097556"/>
    <lineage>
        <taxon>Eukaryota</taxon>
        <taxon>Fungi</taxon>
        <taxon>Dikarya</taxon>
        <taxon>Ascomycota</taxon>
        <taxon>Taphrinomycotina</taxon>
        <taxon>Taphrinomycetes</taxon>
        <taxon>Taphrinales</taxon>
        <taxon>Taphrinaceae</taxon>
        <taxon>Taphrina</taxon>
    </lineage>
</organism>
<protein>
    <submittedName>
        <fullName evidence="2">Uncharacterized protein</fullName>
    </submittedName>
</protein>
<reference evidence="2 3" key="1">
    <citation type="journal article" date="2013" name="MBio">
        <title>Genome sequencing of the plant pathogen Taphrina deformans, the causal agent of peach leaf curl.</title>
        <authorList>
            <person name="Cisse O.H."/>
            <person name="Almeida J.M.G.C.F."/>
            <person name="Fonseca A."/>
            <person name="Kumar A.A."/>
            <person name="Salojaervi J."/>
            <person name="Overmyer K."/>
            <person name="Hauser P.M."/>
            <person name="Pagni M."/>
        </authorList>
    </citation>
    <scope>NUCLEOTIDE SEQUENCE [LARGE SCALE GENOMIC DNA]</scope>
    <source>
        <strain evidence="3">PYCC 5710 / ATCC 11124 / CBS 356.35 / IMI 108563 / JCM 9778 / NBRC 8474</strain>
    </source>
</reference>
<feature type="region of interest" description="Disordered" evidence="1">
    <location>
        <begin position="1"/>
        <end position="22"/>
    </location>
</feature>
<evidence type="ECO:0000313" key="3">
    <source>
        <dbReference type="Proteomes" id="UP000013776"/>
    </source>
</evidence>
<sequence>MEILDPTLKTDQPIHAQKEQPSTVDTCPIDLSYTQYSDDNIYDIEGINEVQEQMMQIEEIHGQHTTQLHDSTGTLDASEQVNESSGARQNQDSWTELGPDCEVTDDRREMSVHADDHSNPRQDDGQSTSMQQGHHKSDTSFCSASSHANVDLDFERQELALEINALLSDVISERQYRRSALEAAAGPLVTQKRKLLRREAALAKLGAQVREQGQRLMQGFQ</sequence>
<dbReference type="EMBL" id="CAHR02000020">
    <property type="protein sequence ID" value="CCG80960.1"/>
    <property type="molecule type" value="Genomic_DNA"/>
</dbReference>
<feature type="region of interest" description="Disordered" evidence="1">
    <location>
        <begin position="64"/>
        <end position="143"/>
    </location>
</feature>
<feature type="compositionally biased region" description="Polar residues" evidence="1">
    <location>
        <begin position="64"/>
        <end position="94"/>
    </location>
</feature>
<name>R4XCA6_TAPDE</name>
<evidence type="ECO:0000313" key="2">
    <source>
        <dbReference type="EMBL" id="CCG80960.1"/>
    </source>
</evidence>
<evidence type="ECO:0000256" key="1">
    <source>
        <dbReference type="SAM" id="MobiDB-lite"/>
    </source>
</evidence>
<proteinExistence type="predicted"/>
<feature type="compositionally biased region" description="Basic and acidic residues" evidence="1">
    <location>
        <begin position="104"/>
        <end position="124"/>
    </location>
</feature>